<feature type="chain" id="PRO_5045765425" description="ABC-type transport auxiliary lipoprotein component domain-containing protein" evidence="1">
    <location>
        <begin position="29"/>
        <end position="188"/>
    </location>
</feature>
<dbReference type="PROSITE" id="PS51257">
    <property type="entry name" value="PROKAR_LIPOPROTEIN"/>
    <property type="match status" value="1"/>
</dbReference>
<evidence type="ECO:0008006" key="4">
    <source>
        <dbReference type="Google" id="ProtNLM"/>
    </source>
</evidence>
<evidence type="ECO:0000313" key="3">
    <source>
        <dbReference type="Proteomes" id="UP001238603"/>
    </source>
</evidence>
<gene>
    <name evidence="2" type="ORF">QRD43_04415</name>
</gene>
<dbReference type="Proteomes" id="UP001238603">
    <property type="component" value="Unassembled WGS sequence"/>
</dbReference>
<reference evidence="2 3" key="1">
    <citation type="submission" date="2023-06" db="EMBL/GenBank/DDBJ databases">
        <title>Pelomonas sp. APW6 16S ribosomal RNA gene genome sequencing and assembly.</title>
        <authorList>
            <person name="Woo H."/>
        </authorList>
    </citation>
    <scope>NUCLEOTIDE SEQUENCE [LARGE SCALE GENOMIC DNA]</scope>
    <source>
        <strain evidence="2 3">APW6</strain>
    </source>
</reference>
<accession>A0ABT7LE57</accession>
<comment type="caution">
    <text evidence="2">The sequence shown here is derived from an EMBL/GenBank/DDBJ whole genome shotgun (WGS) entry which is preliminary data.</text>
</comment>
<evidence type="ECO:0000313" key="2">
    <source>
        <dbReference type="EMBL" id="MDL5031143.1"/>
    </source>
</evidence>
<evidence type="ECO:0000256" key="1">
    <source>
        <dbReference type="SAM" id="SignalP"/>
    </source>
</evidence>
<dbReference type="RefSeq" id="WP_285981258.1">
    <property type="nucleotide sequence ID" value="NZ_JASVDS010000001.1"/>
</dbReference>
<protein>
    <recommendedName>
        <fullName evidence="4">ABC-type transport auxiliary lipoprotein component domain-containing protein</fullName>
    </recommendedName>
</protein>
<keyword evidence="1" id="KW-0732">Signal</keyword>
<name>A0ABT7LE57_9BURK</name>
<dbReference type="EMBL" id="JASVDS010000001">
    <property type="protein sequence ID" value="MDL5031143.1"/>
    <property type="molecule type" value="Genomic_DNA"/>
</dbReference>
<feature type="signal peptide" evidence="1">
    <location>
        <begin position="1"/>
        <end position="28"/>
    </location>
</feature>
<keyword evidence="3" id="KW-1185">Reference proteome</keyword>
<proteinExistence type="predicted"/>
<organism evidence="2 3">
    <name type="scientific">Roseateles subflavus</name>
    <dbReference type="NCBI Taxonomy" id="3053353"/>
    <lineage>
        <taxon>Bacteria</taxon>
        <taxon>Pseudomonadati</taxon>
        <taxon>Pseudomonadota</taxon>
        <taxon>Betaproteobacteria</taxon>
        <taxon>Burkholderiales</taxon>
        <taxon>Sphaerotilaceae</taxon>
        <taxon>Roseateles</taxon>
    </lineage>
</organism>
<sequence length="188" mass="20629">MRPIPPTVLASLPLLALALLLGACGTPAEPGGMALGAAERLQLRSWIPDGLKGQIRLGKVGGGAETWEYWGSKISDDSLRIAIDESLRGVGLAAVMPEGGRYELQAQLQQLKQPMVAADVTVALYMHYRLVERATGKLVYERQMRLVHTTPLDAAWLDMNERTRLANEAALHQSLNQLVRELIELRLV</sequence>